<feature type="domain" description="THIF-type NAD/FAD binding fold" evidence="2">
    <location>
        <begin position="40"/>
        <end position="113"/>
    </location>
</feature>
<organism evidence="3 4">
    <name type="scientific">Micrococcus endophyticus</name>
    <dbReference type="NCBI Taxonomy" id="455343"/>
    <lineage>
        <taxon>Bacteria</taxon>
        <taxon>Bacillati</taxon>
        <taxon>Actinomycetota</taxon>
        <taxon>Actinomycetes</taxon>
        <taxon>Micrococcales</taxon>
        <taxon>Micrococcaceae</taxon>
        <taxon>Micrococcus</taxon>
    </lineage>
</organism>
<dbReference type="Gene3D" id="3.40.50.720">
    <property type="entry name" value="NAD(P)-binding Rossmann-like Domain"/>
    <property type="match status" value="1"/>
</dbReference>
<evidence type="ECO:0000313" key="3">
    <source>
        <dbReference type="EMBL" id="MBB5847808.1"/>
    </source>
</evidence>
<protein>
    <recommendedName>
        <fullName evidence="2">THIF-type NAD/FAD binding fold domain-containing protein</fullName>
    </recommendedName>
</protein>
<gene>
    <name evidence="3" type="ORF">HDA33_000372</name>
</gene>
<dbReference type="Proteomes" id="UP000567246">
    <property type="component" value="Unassembled WGS sequence"/>
</dbReference>
<name>A0A7W9JHK8_9MICC</name>
<evidence type="ECO:0000259" key="2">
    <source>
        <dbReference type="Pfam" id="PF00899"/>
    </source>
</evidence>
<accession>A0A7W9JHK8</accession>
<dbReference type="EMBL" id="JACHMW010000001">
    <property type="protein sequence ID" value="MBB5847808.1"/>
    <property type="molecule type" value="Genomic_DNA"/>
</dbReference>
<feature type="compositionally biased region" description="Low complexity" evidence="1">
    <location>
        <begin position="1"/>
        <end position="16"/>
    </location>
</feature>
<dbReference type="GO" id="GO:0008641">
    <property type="term" value="F:ubiquitin-like modifier activating enzyme activity"/>
    <property type="evidence" value="ECO:0007669"/>
    <property type="project" value="InterPro"/>
</dbReference>
<evidence type="ECO:0000313" key="4">
    <source>
        <dbReference type="Proteomes" id="UP000567246"/>
    </source>
</evidence>
<dbReference type="InterPro" id="IPR035985">
    <property type="entry name" value="Ubiquitin-activating_enz"/>
</dbReference>
<feature type="region of interest" description="Disordered" evidence="1">
    <location>
        <begin position="1"/>
        <end position="36"/>
    </location>
</feature>
<comment type="caution">
    <text evidence="3">The sequence shown here is derived from an EMBL/GenBank/DDBJ whole genome shotgun (WGS) entry which is preliminary data.</text>
</comment>
<sequence length="256" mass="25367">MPAAPSSALSDALSSAEPGAVRPALDPGPPGAGWEPPVDVHVAGLDPVGVAVAHALAGAGAHRMALWDPRPVDAADLGTGLLPGDLGRPRARALERRLLDVAPGLRVYAHHGPLPVLVGQASVAVGDVLDADLAAQALAADHPLLPVRVGPRAVAVGPWCAPGVVGCPLCSLPADPVGPSGRRSARGRATSSGAAGAAAVDALTAQRAAVLVADALRAGPSAGVVRADRASGRTRRARVRPRAGCACDPDALAWGT</sequence>
<proteinExistence type="predicted"/>
<evidence type="ECO:0000256" key="1">
    <source>
        <dbReference type="SAM" id="MobiDB-lite"/>
    </source>
</evidence>
<dbReference type="InterPro" id="IPR000594">
    <property type="entry name" value="ThiF_NAD_FAD-bd"/>
</dbReference>
<dbReference type="AlphaFoldDB" id="A0A7W9JHK8"/>
<keyword evidence="4" id="KW-1185">Reference proteome</keyword>
<dbReference type="SUPFAM" id="SSF69572">
    <property type="entry name" value="Activating enzymes of the ubiquitin-like proteins"/>
    <property type="match status" value="1"/>
</dbReference>
<dbReference type="Pfam" id="PF00899">
    <property type="entry name" value="ThiF"/>
    <property type="match status" value="1"/>
</dbReference>
<reference evidence="3 4" key="1">
    <citation type="submission" date="2020-08" db="EMBL/GenBank/DDBJ databases">
        <title>Sequencing the genomes of 1000 actinobacteria strains.</title>
        <authorList>
            <person name="Klenk H.-P."/>
        </authorList>
    </citation>
    <scope>NUCLEOTIDE SEQUENCE [LARGE SCALE GENOMIC DNA]</scope>
    <source>
        <strain evidence="3 4">DSM 17945</strain>
    </source>
</reference>
<dbReference type="RefSeq" id="WP_246416842.1">
    <property type="nucleotide sequence ID" value="NZ_BAABAG010000010.1"/>
</dbReference>